<dbReference type="Proteomes" id="UP000295181">
    <property type="component" value="Unassembled WGS sequence"/>
</dbReference>
<keyword evidence="1" id="KW-0812">Transmembrane</keyword>
<reference evidence="2 3" key="1">
    <citation type="journal article" date="2019" name="Appl. Microbiol. Biotechnol.">
        <title>Uncovering carbohydrate metabolism through a genotype-phenotype association study of 56 lactic acid bacteria genomes.</title>
        <authorList>
            <person name="Buron-Moles G."/>
            <person name="Chailyan A."/>
            <person name="Dolejs I."/>
            <person name="Forster J."/>
            <person name="Miks M.H."/>
        </authorList>
    </citation>
    <scope>NUCLEOTIDE SEQUENCE [LARGE SCALE GENOMIC DNA]</scope>
    <source>
        <strain evidence="2 3">ATCC 4005</strain>
    </source>
</reference>
<sequence>MNQLPKINRQTLRQQRQEFPEGYYTKADGFKLLAIAAVMVVILVVVANYLM</sequence>
<evidence type="ECO:0000256" key="1">
    <source>
        <dbReference type="SAM" id="Phobius"/>
    </source>
</evidence>
<feature type="transmembrane region" description="Helical" evidence="1">
    <location>
        <begin position="30"/>
        <end position="50"/>
    </location>
</feature>
<comment type="caution">
    <text evidence="2">The sequence shown here is derived from an EMBL/GenBank/DDBJ whole genome shotgun (WGS) entry which is preliminary data.</text>
</comment>
<accession>A0A4R5NJ84</accession>
<evidence type="ECO:0000313" key="3">
    <source>
        <dbReference type="Proteomes" id="UP000295181"/>
    </source>
</evidence>
<keyword evidence="1" id="KW-1133">Transmembrane helix</keyword>
<keyword evidence="1" id="KW-0472">Membrane</keyword>
<proteinExistence type="predicted"/>
<dbReference type="AlphaFoldDB" id="A0A4R5NJ84"/>
<dbReference type="EMBL" id="PUFP01000073">
    <property type="protein sequence ID" value="TDG74679.1"/>
    <property type="molecule type" value="Genomic_DNA"/>
</dbReference>
<protein>
    <submittedName>
        <fullName evidence="2">Uncharacterized protein</fullName>
    </submittedName>
</protein>
<evidence type="ECO:0000313" key="2">
    <source>
        <dbReference type="EMBL" id="TDG74679.1"/>
    </source>
</evidence>
<organism evidence="2 3">
    <name type="scientific">Lentilactobacillus buchneri DSM 20057</name>
    <dbReference type="NCBI Taxonomy" id="1423728"/>
    <lineage>
        <taxon>Bacteria</taxon>
        <taxon>Bacillati</taxon>
        <taxon>Bacillota</taxon>
        <taxon>Bacilli</taxon>
        <taxon>Lactobacillales</taxon>
        <taxon>Lactobacillaceae</taxon>
        <taxon>Lentilactobacillus</taxon>
    </lineage>
</organism>
<gene>
    <name evidence="2" type="ORF">C5L32_002146</name>
</gene>
<name>A0A4R5NJ84_LENBU</name>